<evidence type="ECO:0000256" key="3">
    <source>
        <dbReference type="ARBA" id="ARBA00022827"/>
    </source>
</evidence>
<dbReference type="GO" id="GO:0008115">
    <property type="term" value="F:sarcosine oxidase activity"/>
    <property type="evidence" value="ECO:0007669"/>
    <property type="project" value="TreeGrafter"/>
</dbReference>
<evidence type="ECO:0000313" key="6">
    <source>
        <dbReference type="EMBL" id="SFD14459.1"/>
    </source>
</evidence>
<evidence type="ECO:0000259" key="5">
    <source>
        <dbReference type="Pfam" id="PF01266"/>
    </source>
</evidence>
<dbReference type="Gene3D" id="3.50.50.60">
    <property type="entry name" value="FAD/NAD(P)-binding domain"/>
    <property type="match status" value="1"/>
</dbReference>
<reference evidence="6 7" key="1">
    <citation type="submission" date="2016-10" db="EMBL/GenBank/DDBJ databases">
        <authorList>
            <person name="de Groot N.N."/>
        </authorList>
    </citation>
    <scope>NUCLEOTIDE SEQUENCE [LARGE SCALE GENOMIC DNA]</scope>
    <source>
        <strain evidence="6 7">CGMCC 1.10210</strain>
    </source>
</reference>
<comment type="cofactor">
    <cofactor evidence="1">
        <name>FAD</name>
        <dbReference type="ChEBI" id="CHEBI:57692"/>
    </cofactor>
</comment>
<dbReference type="GO" id="GO:0050660">
    <property type="term" value="F:flavin adenine dinucleotide binding"/>
    <property type="evidence" value="ECO:0007669"/>
    <property type="project" value="InterPro"/>
</dbReference>
<dbReference type="PANTHER" id="PTHR10961">
    <property type="entry name" value="PEROXISOMAL SARCOSINE OXIDASE"/>
    <property type="match status" value="1"/>
</dbReference>
<dbReference type="EMBL" id="FOMB01000023">
    <property type="protein sequence ID" value="SFD14459.1"/>
    <property type="molecule type" value="Genomic_DNA"/>
</dbReference>
<dbReference type="SUPFAM" id="SSF51905">
    <property type="entry name" value="FAD/NAD(P)-binding domain"/>
    <property type="match status" value="1"/>
</dbReference>
<keyword evidence="4" id="KW-0560">Oxidoreductase</keyword>
<evidence type="ECO:0000256" key="4">
    <source>
        <dbReference type="ARBA" id="ARBA00023002"/>
    </source>
</evidence>
<accession>A0A1I1PXA5</accession>
<dbReference type="PANTHER" id="PTHR10961:SF46">
    <property type="entry name" value="PEROXISOMAL SARCOSINE OXIDASE"/>
    <property type="match status" value="1"/>
</dbReference>
<evidence type="ECO:0000256" key="2">
    <source>
        <dbReference type="ARBA" id="ARBA00022630"/>
    </source>
</evidence>
<dbReference type="Pfam" id="PF01266">
    <property type="entry name" value="DAO"/>
    <property type="match status" value="1"/>
</dbReference>
<dbReference type="InterPro" id="IPR045170">
    <property type="entry name" value="MTOX"/>
</dbReference>
<evidence type="ECO:0000256" key="1">
    <source>
        <dbReference type="ARBA" id="ARBA00001974"/>
    </source>
</evidence>
<sequence>MEKRAVRVSIVGAGIAGLSLAWALRKRGVEVSLFDAGRIPNPVSSSFDEHRITRHSYGRLPGYGALMPQAFATYDQLWTDIGASHYLPTNMVFVSREETDWSASAAELDRVNVPHRLVSPAEVALRLPMLHADGVTAAFEAGGAGMLFASRIVSDLARWVAEHGVSLHPHTRVEDIDATKGSLTAAGTRHDADLVVVAAGAWLPELLSETAGRMVPSRQLLLYLEPPADLAKAWSEAPILVDSGSGHGAYILPPRGGTRLKIGDHIFTSRGKGSDDRIATAADIAPVMASAASIFARFEDYKVLEHKVCYYTVTDDEGLVVEPIGRAGWVLSACSGHGFKLGPLIASGLAEVITGARPASSFPDWAAGRKPAE</sequence>
<name>A0A1I1PXA5_9HYPH</name>
<dbReference type="STRING" id="728005.SAMN04488059_12356"/>
<keyword evidence="3" id="KW-0274">FAD</keyword>
<dbReference type="InterPro" id="IPR006076">
    <property type="entry name" value="FAD-dep_OxRdtase"/>
</dbReference>
<dbReference type="Proteomes" id="UP000182258">
    <property type="component" value="Unassembled WGS sequence"/>
</dbReference>
<protein>
    <submittedName>
        <fullName evidence="6">Sarcosine oxidase</fullName>
    </submittedName>
</protein>
<proteinExistence type="predicted"/>
<organism evidence="6 7">
    <name type="scientific">Devosia psychrophila</name>
    <dbReference type="NCBI Taxonomy" id="728005"/>
    <lineage>
        <taxon>Bacteria</taxon>
        <taxon>Pseudomonadati</taxon>
        <taxon>Pseudomonadota</taxon>
        <taxon>Alphaproteobacteria</taxon>
        <taxon>Hyphomicrobiales</taxon>
        <taxon>Devosiaceae</taxon>
        <taxon>Devosia</taxon>
    </lineage>
</organism>
<dbReference type="AlphaFoldDB" id="A0A1I1PXA5"/>
<dbReference type="RefSeq" id="WP_199533570.1">
    <property type="nucleotide sequence ID" value="NZ_FOMB01000023.1"/>
</dbReference>
<dbReference type="InterPro" id="IPR036188">
    <property type="entry name" value="FAD/NAD-bd_sf"/>
</dbReference>
<dbReference type="Gene3D" id="3.30.9.10">
    <property type="entry name" value="D-Amino Acid Oxidase, subunit A, domain 2"/>
    <property type="match status" value="1"/>
</dbReference>
<feature type="domain" description="FAD dependent oxidoreductase" evidence="5">
    <location>
        <begin position="8"/>
        <end position="351"/>
    </location>
</feature>
<evidence type="ECO:0000313" key="7">
    <source>
        <dbReference type="Proteomes" id="UP000182258"/>
    </source>
</evidence>
<gene>
    <name evidence="6" type="ORF">SAMN04488059_12356</name>
</gene>
<keyword evidence="2" id="KW-0285">Flavoprotein</keyword>